<dbReference type="Proteomes" id="UP001142489">
    <property type="component" value="Unassembled WGS sequence"/>
</dbReference>
<reference evidence="1" key="1">
    <citation type="journal article" date="2023" name="DNA Res.">
        <title>Chromosome-level genome assembly of Phrynocephalus forsythii using third-generation DNA sequencing and Hi-C analysis.</title>
        <authorList>
            <person name="Qi Y."/>
            <person name="Zhao W."/>
            <person name="Zhao Y."/>
            <person name="Niu C."/>
            <person name="Cao S."/>
            <person name="Zhang Y."/>
        </authorList>
    </citation>
    <scope>NUCLEOTIDE SEQUENCE</scope>
    <source>
        <tissue evidence="1">Muscle</tissue>
    </source>
</reference>
<proteinExistence type="predicted"/>
<sequence>MEVLESGEPNLLHWDRKLSELSEPGDSDALLYNTDQWLSIPERVQRVLVEFDFPFIAHLGLRVIISTS</sequence>
<name>A0A9Q1B1M2_9SAUR</name>
<evidence type="ECO:0000313" key="1">
    <source>
        <dbReference type="EMBL" id="KAJ7329120.1"/>
    </source>
</evidence>
<evidence type="ECO:0000313" key="2">
    <source>
        <dbReference type="Proteomes" id="UP001142489"/>
    </source>
</evidence>
<protein>
    <submittedName>
        <fullName evidence="1">Uncharacterized protein</fullName>
    </submittedName>
</protein>
<gene>
    <name evidence="1" type="ORF">JRQ81_015294</name>
</gene>
<comment type="caution">
    <text evidence="1">The sequence shown here is derived from an EMBL/GenBank/DDBJ whole genome shotgun (WGS) entry which is preliminary data.</text>
</comment>
<dbReference type="EMBL" id="JAPFRF010000006">
    <property type="protein sequence ID" value="KAJ7329120.1"/>
    <property type="molecule type" value="Genomic_DNA"/>
</dbReference>
<organism evidence="1 2">
    <name type="scientific">Phrynocephalus forsythii</name>
    <dbReference type="NCBI Taxonomy" id="171643"/>
    <lineage>
        <taxon>Eukaryota</taxon>
        <taxon>Metazoa</taxon>
        <taxon>Chordata</taxon>
        <taxon>Craniata</taxon>
        <taxon>Vertebrata</taxon>
        <taxon>Euteleostomi</taxon>
        <taxon>Lepidosauria</taxon>
        <taxon>Squamata</taxon>
        <taxon>Bifurcata</taxon>
        <taxon>Unidentata</taxon>
        <taxon>Episquamata</taxon>
        <taxon>Toxicofera</taxon>
        <taxon>Iguania</taxon>
        <taxon>Acrodonta</taxon>
        <taxon>Agamidae</taxon>
        <taxon>Agaminae</taxon>
        <taxon>Phrynocephalus</taxon>
    </lineage>
</organism>
<dbReference type="OrthoDB" id="674948at2759"/>
<keyword evidence="2" id="KW-1185">Reference proteome</keyword>
<accession>A0A9Q1B1M2</accession>
<dbReference type="AlphaFoldDB" id="A0A9Q1B1M2"/>